<proteinExistence type="predicted"/>
<keyword evidence="2" id="KW-1003">Cell membrane</keyword>
<keyword evidence="3" id="KW-0812">Transmembrane</keyword>
<comment type="subcellular location">
    <subcellularLocation>
        <location evidence="1">Cell membrane</location>
        <topology evidence="1">Single-pass membrane protein</topology>
    </subcellularLocation>
</comment>
<dbReference type="PIRSF" id="PIRSF000654">
    <property type="entry name" value="Integrin-linked_kinase"/>
    <property type="match status" value="1"/>
</dbReference>
<evidence type="ECO:0000256" key="5">
    <source>
        <dbReference type="ARBA" id="ARBA00022741"/>
    </source>
</evidence>
<dbReference type="GO" id="GO:0005886">
    <property type="term" value="C:plasma membrane"/>
    <property type="evidence" value="ECO:0007669"/>
    <property type="project" value="UniProtKB-SubCell"/>
</dbReference>
<dbReference type="Proteomes" id="UP001210211">
    <property type="component" value="Unassembled WGS sequence"/>
</dbReference>
<keyword evidence="9" id="KW-1015">Disulfide bond</keyword>
<dbReference type="PANTHER" id="PTHR46204:SF2">
    <property type="entry name" value="CHITIN ELICITOR RECEPTOR KINASE 1"/>
    <property type="match status" value="1"/>
</dbReference>
<sequence>MGTKASKEFLAELKVLTHVHHQNLVKLIGYCIERGLFLIYEYIDNGNLSQHLRSSVLPPLSWANRVQIALDSARGLEYIHEHTIPVYIHRDIKSDNILIDKNYHAKVADFGLTKIKEVERIFLSKNIVGTFGYIPPEYSRGDISPKSDVYAFGVVLYELISAKPAIIINNPSSNLSSEAKSLVHLFDDALSKTDQQESLKELIDPGLGDEYPIDSILKMVQLAKACTHKEPHSRPSMRSVVVALMTLSSASESWDIGNFIQ</sequence>
<dbReference type="AlphaFoldDB" id="A0AAD6ELC7"/>
<evidence type="ECO:0000313" key="11">
    <source>
        <dbReference type="EMBL" id="KAJ3688639.1"/>
    </source>
</evidence>
<accession>A0AAD6ELC7</accession>
<gene>
    <name evidence="11" type="ORF">LUZ61_017803</name>
</gene>
<evidence type="ECO:0000256" key="2">
    <source>
        <dbReference type="ARBA" id="ARBA00022475"/>
    </source>
</evidence>
<keyword evidence="7" id="KW-1133">Transmembrane helix</keyword>
<evidence type="ECO:0000256" key="6">
    <source>
        <dbReference type="ARBA" id="ARBA00022840"/>
    </source>
</evidence>
<evidence type="ECO:0000256" key="7">
    <source>
        <dbReference type="ARBA" id="ARBA00022989"/>
    </source>
</evidence>
<keyword evidence="5" id="KW-0547">Nucleotide-binding</keyword>
<name>A0AAD6ELC7_9POAL</name>
<dbReference type="GO" id="GO:0045087">
    <property type="term" value="P:innate immune response"/>
    <property type="evidence" value="ECO:0007669"/>
    <property type="project" value="InterPro"/>
</dbReference>
<dbReference type="InterPro" id="IPR008271">
    <property type="entry name" value="Ser/Thr_kinase_AS"/>
</dbReference>
<dbReference type="SUPFAM" id="SSF56112">
    <property type="entry name" value="Protein kinase-like (PK-like)"/>
    <property type="match status" value="1"/>
</dbReference>
<evidence type="ECO:0000256" key="3">
    <source>
        <dbReference type="ARBA" id="ARBA00022692"/>
    </source>
</evidence>
<keyword evidence="6" id="KW-0067">ATP-binding</keyword>
<evidence type="ECO:0000256" key="9">
    <source>
        <dbReference type="ARBA" id="ARBA00023157"/>
    </source>
</evidence>
<dbReference type="Gene3D" id="1.10.510.10">
    <property type="entry name" value="Transferase(Phosphotransferase) domain 1"/>
    <property type="match status" value="1"/>
</dbReference>
<evidence type="ECO:0000256" key="1">
    <source>
        <dbReference type="ARBA" id="ARBA00004162"/>
    </source>
</evidence>
<dbReference type="PANTHER" id="PTHR46204">
    <property type="entry name" value="CHITIN ELICITOR RECEPTOR KINASE 1-RELATED"/>
    <property type="match status" value="1"/>
</dbReference>
<evidence type="ECO:0000259" key="10">
    <source>
        <dbReference type="PROSITE" id="PS50011"/>
    </source>
</evidence>
<evidence type="ECO:0000313" key="12">
    <source>
        <dbReference type="Proteomes" id="UP001210211"/>
    </source>
</evidence>
<dbReference type="PROSITE" id="PS00108">
    <property type="entry name" value="PROTEIN_KINASE_ST"/>
    <property type="match status" value="1"/>
</dbReference>
<dbReference type="EMBL" id="JAMRDG010000002">
    <property type="protein sequence ID" value="KAJ3688639.1"/>
    <property type="molecule type" value="Genomic_DNA"/>
</dbReference>
<dbReference type="InterPro" id="IPR000719">
    <property type="entry name" value="Prot_kinase_dom"/>
</dbReference>
<keyword evidence="4" id="KW-0732">Signal</keyword>
<dbReference type="Pfam" id="PF07714">
    <property type="entry name" value="PK_Tyr_Ser-Thr"/>
    <property type="match status" value="1"/>
</dbReference>
<keyword evidence="12" id="KW-1185">Reference proteome</keyword>
<dbReference type="InterPro" id="IPR011009">
    <property type="entry name" value="Kinase-like_dom_sf"/>
</dbReference>
<dbReference type="SMART" id="SM00220">
    <property type="entry name" value="S_TKc"/>
    <property type="match status" value="1"/>
</dbReference>
<evidence type="ECO:0000256" key="8">
    <source>
        <dbReference type="ARBA" id="ARBA00023136"/>
    </source>
</evidence>
<feature type="domain" description="Protein kinase" evidence="10">
    <location>
        <begin position="1"/>
        <end position="247"/>
    </location>
</feature>
<reference evidence="11 12" key="1">
    <citation type="journal article" date="2022" name="Cell">
        <title>Repeat-based holocentromeres influence genome architecture and karyotype evolution.</title>
        <authorList>
            <person name="Hofstatter P.G."/>
            <person name="Thangavel G."/>
            <person name="Lux T."/>
            <person name="Neumann P."/>
            <person name="Vondrak T."/>
            <person name="Novak P."/>
            <person name="Zhang M."/>
            <person name="Costa L."/>
            <person name="Castellani M."/>
            <person name="Scott A."/>
            <person name="Toegelov H."/>
            <person name="Fuchs J."/>
            <person name="Mata-Sucre Y."/>
            <person name="Dias Y."/>
            <person name="Vanzela A.L.L."/>
            <person name="Huettel B."/>
            <person name="Almeida C.C.S."/>
            <person name="Simkova H."/>
            <person name="Souza G."/>
            <person name="Pedrosa-Harand A."/>
            <person name="Macas J."/>
            <person name="Mayer K.F.X."/>
            <person name="Houben A."/>
            <person name="Marques A."/>
        </authorList>
    </citation>
    <scope>NUCLEOTIDE SEQUENCE [LARGE SCALE GENOMIC DNA]</scope>
    <source>
        <strain evidence="11">RhyTen1mFocal</strain>
    </source>
</reference>
<organism evidence="11 12">
    <name type="scientific">Rhynchospora tenuis</name>
    <dbReference type="NCBI Taxonomy" id="198213"/>
    <lineage>
        <taxon>Eukaryota</taxon>
        <taxon>Viridiplantae</taxon>
        <taxon>Streptophyta</taxon>
        <taxon>Embryophyta</taxon>
        <taxon>Tracheophyta</taxon>
        <taxon>Spermatophyta</taxon>
        <taxon>Magnoliopsida</taxon>
        <taxon>Liliopsida</taxon>
        <taxon>Poales</taxon>
        <taxon>Cyperaceae</taxon>
        <taxon>Cyperoideae</taxon>
        <taxon>Rhynchosporeae</taxon>
        <taxon>Rhynchospora</taxon>
    </lineage>
</organism>
<protein>
    <recommendedName>
        <fullName evidence="10">Protein kinase domain-containing protein</fullName>
    </recommendedName>
</protein>
<dbReference type="GO" id="GO:0005524">
    <property type="term" value="F:ATP binding"/>
    <property type="evidence" value="ECO:0007669"/>
    <property type="project" value="UniProtKB-KW"/>
</dbReference>
<dbReference type="InterPro" id="IPR001245">
    <property type="entry name" value="Ser-Thr/Tyr_kinase_cat_dom"/>
</dbReference>
<dbReference type="InterPro" id="IPR044812">
    <property type="entry name" value="CERK1/LYK3-like"/>
</dbReference>
<dbReference type="GO" id="GO:0019199">
    <property type="term" value="F:transmembrane receptor protein kinase activity"/>
    <property type="evidence" value="ECO:0007669"/>
    <property type="project" value="InterPro"/>
</dbReference>
<evidence type="ECO:0000256" key="4">
    <source>
        <dbReference type="ARBA" id="ARBA00022729"/>
    </source>
</evidence>
<comment type="caution">
    <text evidence="11">The sequence shown here is derived from an EMBL/GenBank/DDBJ whole genome shotgun (WGS) entry which is preliminary data.</text>
</comment>
<dbReference type="PROSITE" id="PS50011">
    <property type="entry name" value="PROTEIN_KINASE_DOM"/>
    <property type="match status" value="1"/>
</dbReference>
<dbReference type="FunFam" id="1.10.510.10:FF:000468">
    <property type="entry name" value="PTI1-like tyrosine-protein kinase 3"/>
    <property type="match status" value="1"/>
</dbReference>
<dbReference type="Gene3D" id="3.30.200.20">
    <property type="entry name" value="Phosphorylase Kinase, domain 1"/>
    <property type="match status" value="1"/>
</dbReference>
<keyword evidence="8" id="KW-0472">Membrane</keyword>